<protein>
    <submittedName>
        <fullName evidence="1">Uncharacterized protein</fullName>
    </submittedName>
</protein>
<evidence type="ECO:0000313" key="1">
    <source>
        <dbReference type="EMBL" id="TNN72736.1"/>
    </source>
</evidence>
<evidence type="ECO:0000313" key="2">
    <source>
        <dbReference type="Proteomes" id="UP000314294"/>
    </source>
</evidence>
<keyword evidence="2" id="KW-1185">Reference proteome</keyword>
<dbReference type="EMBL" id="SRLO01000133">
    <property type="protein sequence ID" value="TNN72736.1"/>
    <property type="molecule type" value="Genomic_DNA"/>
</dbReference>
<dbReference type="Proteomes" id="UP000314294">
    <property type="component" value="Unassembled WGS sequence"/>
</dbReference>
<proteinExistence type="predicted"/>
<gene>
    <name evidence="1" type="ORF">EYF80_017020</name>
</gene>
<accession>A0A4Z2I3T4</accession>
<reference evidence="1 2" key="1">
    <citation type="submission" date="2019-03" db="EMBL/GenBank/DDBJ databases">
        <title>First draft genome of Liparis tanakae, snailfish: a comprehensive survey of snailfish specific genes.</title>
        <authorList>
            <person name="Kim W."/>
            <person name="Song I."/>
            <person name="Jeong J.-H."/>
            <person name="Kim D."/>
            <person name="Kim S."/>
            <person name="Ryu S."/>
            <person name="Song J.Y."/>
            <person name="Lee S.K."/>
        </authorList>
    </citation>
    <scope>NUCLEOTIDE SEQUENCE [LARGE SCALE GENOMIC DNA]</scope>
    <source>
        <tissue evidence="1">Muscle</tissue>
    </source>
</reference>
<name>A0A4Z2I3T4_9TELE</name>
<dbReference type="AlphaFoldDB" id="A0A4Z2I3T4"/>
<sequence length="140" mass="16046">MSVWHHADEPKETNRSSRKVARRCLFEGTRSDLGWADCDSQGSQVLKTDKRLVLADVHDAHPLAQLPQLLADEGLERRVQFLHHLVVELHHLLVVFELQQTLAEVQSQRKTHFLQRVPVLARPIHLKSTKRGRGGRESIC</sequence>
<comment type="caution">
    <text evidence="1">The sequence shown here is derived from an EMBL/GenBank/DDBJ whole genome shotgun (WGS) entry which is preliminary data.</text>
</comment>
<organism evidence="1 2">
    <name type="scientific">Liparis tanakae</name>
    <name type="common">Tanaka's snailfish</name>
    <dbReference type="NCBI Taxonomy" id="230148"/>
    <lineage>
        <taxon>Eukaryota</taxon>
        <taxon>Metazoa</taxon>
        <taxon>Chordata</taxon>
        <taxon>Craniata</taxon>
        <taxon>Vertebrata</taxon>
        <taxon>Euteleostomi</taxon>
        <taxon>Actinopterygii</taxon>
        <taxon>Neopterygii</taxon>
        <taxon>Teleostei</taxon>
        <taxon>Neoteleostei</taxon>
        <taxon>Acanthomorphata</taxon>
        <taxon>Eupercaria</taxon>
        <taxon>Perciformes</taxon>
        <taxon>Cottioidei</taxon>
        <taxon>Cottales</taxon>
        <taxon>Liparidae</taxon>
        <taxon>Liparis</taxon>
    </lineage>
</organism>